<evidence type="ECO:0000313" key="3">
    <source>
        <dbReference type="Proteomes" id="UP000315736"/>
    </source>
</evidence>
<dbReference type="PANTHER" id="PTHR34595">
    <property type="entry name" value="BLR5612 PROTEIN"/>
    <property type="match status" value="1"/>
</dbReference>
<protein>
    <recommendedName>
        <fullName evidence="1">DUF403 domain-containing protein</fullName>
    </recommendedName>
</protein>
<accession>A0A554WBB1</accession>
<evidence type="ECO:0000259" key="1">
    <source>
        <dbReference type="Pfam" id="PF04168"/>
    </source>
</evidence>
<dbReference type="OrthoDB" id="9803532at2"/>
<name>A0A554WBB1_9BURK</name>
<dbReference type="InterPro" id="IPR051680">
    <property type="entry name" value="ATP-dep_Glu-Cys_Ligase-2"/>
</dbReference>
<evidence type="ECO:0000313" key="2">
    <source>
        <dbReference type="EMBL" id="TSE20863.1"/>
    </source>
</evidence>
<dbReference type="PANTHER" id="PTHR34595:SF7">
    <property type="entry name" value="SLL1039 PROTEIN"/>
    <property type="match status" value="1"/>
</dbReference>
<keyword evidence="3" id="KW-1185">Reference proteome</keyword>
<dbReference type="InterPro" id="IPR007296">
    <property type="entry name" value="DUF403"/>
</dbReference>
<dbReference type="EMBL" id="VJNB01000002">
    <property type="protein sequence ID" value="TSE20863.1"/>
    <property type="molecule type" value="Genomic_DNA"/>
</dbReference>
<dbReference type="Proteomes" id="UP000315736">
    <property type="component" value="Unassembled WGS sequence"/>
</dbReference>
<organism evidence="2 3">
    <name type="scientific">Tepidimonas alkaliphilus</name>
    <dbReference type="NCBI Taxonomy" id="2588942"/>
    <lineage>
        <taxon>Bacteria</taxon>
        <taxon>Pseudomonadati</taxon>
        <taxon>Pseudomonadota</taxon>
        <taxon>Betaproteobacteria</taxon>
        <taxon>Burkholderiales</taxon>
        <taxon>Tepidimonas</taxon>
    </lineage>
</organism>
<sequence length="316" mass="35923">MLSRVAENLYWMARYLERAENTARFINSVTQMLLDLPRGASFGWDVLLKAAGLDELYAWHHDTAEEDAIMHFLIADERNPSSIVASVQRARENARTFREVLPMEIWERINALHLFVREQAAAACDGRRARWELLNGVVERQQSVVGLLEGSMSRDLAWQFIALGHQLERADMTTRILDVNSAVRLPEDPAGAQMARERLWLCTLHALSALQMYRQHVGVRVQPEAVLRYLTLDARFPRAVAHCLGELETGLAQLPDFQGPLAVARALWRRLRALERDEAALGALHARMDGIQRDLAALHDALARQYFWRHQAPAAP</sequence>
<reference evidence="2 3" key="1">
    <citation type="submission" date="2019-07" db="EMBL/GenBank/DDBJ databases">
        <title>Tepidimonas alkaliphilus YIM 72238 draft genome.</title>
        <authorList>
            <person name="Da Costa M.S."/>
            <person name="Froufe H.J.C."/>
            <person name="Egas C."/>
            <person name="Albuquerque L."/>
        </authorList>
    </citation>
    <scope>NUCLEOTIDE SEQUENCE [LARGE SCALE GENOMIC DNA]</scope>
    <source>
        <strain evidence="2 3">YIM 72238</strain>
    </source>
</reference>
<dbReference type="RefSeq" id="WP_143889571.1">
    <property type="nucleotide sequence ID" value="NZ_VJNB01000002.1"/>
</dbReference>
<comment type="caution">
    <text evidence="2">The sequence shown here is derived from an EMBL/GenBank/DDBJ whole genome shotgun (WGS) entry which is preliminary data.</text>
</comment>
<dbReference type="AlphaFoldDB" id="A0A554WBB1"/>
<proteinExistence type="predicted"/>
<gene>
    <name evidence="2" type="ORF">Talka_00526</name>
</gene>
<dbReference type="Pfam" id="PF04168">
    <property type="entry name" value="Alpha-E"/>
    <property type="match status" value="1"/>
</dbReference>
<feature type="domain" description="DUF403" evidence="1">
    <location>
        <begin position="1"/>
        <end position="307"/>
    </location>
</feature>